<organism evidence="1 2">
    <name type="scientific">Nitrincola iocasae</name>
    <dbReference type="NCBI Taxonomy" id="2614693"/>
    <lineage>
        <taxon>Bacteria</taxon>
        <taxon>Pseudomonadati</taxon>
        <taxon>Pseudomonadota</taxon>
        <taxon>Gammaproteobacteria</taxon>
        <taxon>Oceanospirillales</taxon>
        <taxon>Oceanospirillaceae</taxon>
        <taxon>Nitrincola</taxon>
    </lineage>
</organism>
<dbReference type="AlphaFoldDB" id="A0A5J6LDK9"/>
<keyword evidence="2" id="KW-1185">Reference proteome</keyword>
<dbReference type="KEGG" id="nik:F5I99_07335"/>
<evidence type="ECO:0000313" key="2">
    <source>
        <dbReference type="Proteomes" id="UP000325606"/>
    </source>
</evidence>
<dbReference type="Proteomes" id="UP000325606">
    <property type="component" value="Chromosome"/>
</dbReference>
<name>A0A5J6LDK9_9GAMM</name>
<gene>
    <name evidence="1" type="ORF">F5I99_07335</name>
</gene>
<evidence type="ECO:0000313" key="1">
    <source>
        <dbReference type="EMBL" id="QEW06331.1"/>
    </source>
</evidence>
<dbReference type="EMBL" id="CP044222">
    <property type="protein sequence ID" value="QEW06331.1"/>
    <property type="molecule type" value="Genomic_DNA"/>
</dbReference>
<accession>A0A5J6LDK9</accession>
<proteinExistence type="predicted"/>
<protein>
    <recommendedName>
        <fullName evidence="3">Phage protein</fullName>
    </recommendedName>
</protein>
<evidence type="ECO:0008006" key="3">
    <source>
        <dbReference type="Google" id="ProtNLM"/>
    </source>
</evidence>
<dbReference type="RefSeq" id="WP_151054567.1">
    <property type="nucleotide sequence ID" value="NZ_CP044222.1"/>
</dbReference>
<sequence length="78" mass="8733">MKNKLSDLNNHLFAQLERLSDEDLKGEDLTKEIERSRAVTTVSREIIANADLVFKAEKARAEGLIKPAAIKGMLSHDQ</sequence>
<reference evidence="1 2" key="1">
    <citation type="submission" date="2019-09" db="EMBL/GenBank/DDBJ databases">
        <title>Nitrincola iocasae sp. nov., a bacterium isolated from the sediment collected at a cold seep field in South China Sea.</title>
        <authorList>
            <person name="Zhang H."/>
            <person name="Wang H."/>
            <person name="Li C."/>
        </authorList>
    </citation>
    <scope>NUCLEOTIDE SEQUENCE [LARGE SCALE GENOMIC DNA]</scope>
    <source>
        <strain evidence="1 2">KXZD1103</strain>
    </source>
</reference>